<dbReference type="SUPFAM" id="SSF56672">
    <property type="entry name" value="DNA/RNA polymerases"/>
    <property type="match status" value="1"/>
</dbReference>
<dbReference type="InterPro" id="IPR043502">
    <property type="entry name" value="DNA/RNA_pol_sf"/>
</dbReference>
<comment type="caution">
    <text evidence="2">The sequence shown here is derived from an EMBL/GenBank/DDBJ whole genome shotgun (WGS) entry which is preliminary data.</text>
</comment>
<dbReference type="Proteomes" id="UP001497480">
    <property type="component" value="Unassembled WGS sequence"/>
</dbReference>
<evidence type="ECO:0000313" key="2">
    <source>
        <dbReference type="EMBL" id="CAL0315306.1"/>
    </source>
</evidence>
<proteinExistence type="predicted"/>
<dbReference type="EMBL" id="CAXHTB010000011">
    <property type="protein sequence ID" value="CAL0315306.1"/>
    <property type="molecule type" value="Genomic_DNA"/>
</dbReference>
<feature type="domain" description="Reverse transcriptase Ty1/copia-type" evidence="1">
    <location>
        <begin position="1"/>
        <end position="106"/>
    </location>
</feature>
<keyword evidence="3" id="KW-1185">Reference proteome</keyword>
<dbReference type="PANTHER" id="PTHR11439:SF483">
    <property type="entry name" value="PEPTIDE SYNTHASE GLIP-LIKE, PUTATIVE (AFU_ORTHOLOGUE AFUA_3G12920)-RELATED"/>
    <property type="match status" value="1"/>
</dbReference>
<dbReference type="InterPro" id="IPR013103">
    <property type="entry name" value="RVT_2"/>
</dbReference>
<protein>
    <recommendedName>
        <fullName evidence="1">Reverse transcriptase Ty1/copia-type domain-containing protein</fullName>
    </recommendedName>
</protein>
<organism evidence="2 3">
    <name type="scientific">Lupinus luteus</name>
    <name type="common">European yellow lupine</name>
    <dbReference type="NCBI Taxonomy" id="3873"/>
    <lineage>
        <taxon>Eukaryota</taxon>
        <taxon>Viridiplantae</taxon>
        <taxon>Streptophyta</taxon>
        <taxon>Embryophyta</taxon>
        <taxon>Tracheophyta</taxon>
        <taxon>Spermatophyta</taxon>
        <taxon>Magnoliopsida</taxon>
        <taxon>eudicotyledons</taxon>
        <taxon>Gunneridae</taxon>
        <taxon>Pentapetalae</taxon>
        <taxon>rosids</taxon>
        <taxon>fabids</taxon>
        <taxon>Fabales</taxon>
        <taxon>Fabaceae</taxon>
        <taxon>Papilionoideae</taxon>
        <taxon>50 kb inversion clade</taxon>
        <taxon>genistoids sensu lato</taxon>
        <taxon>core genistoids</taxon>
        <taxon>Genisteae</taxon>
        <taxon>Lupinus</taxon>
    </lineage>
</organism>
<dbReference type="AlphaFoldDB" id="A0AAV1X0U9"/>
<dbReference type="CDD" id="cd09272">
    <property type="entry name" value="RNase_HI_RT_Ty1"/>
    <property type="match status" value="1"/>
</dbReference>
<gene>
    <name evidence="2" type="ORF">LLUT_LOCUS16366</name>
</gene>
<sequence>MQLGFTKCTTEHGVYVKGNHIAEILIICLYVDDLLITSGELKNIQAFKEEMQAEFEMSDLGELSYFLGMEFRRTNRGILMHQTKYATDVLKRFQMMNCNTVATPIEVGIGLSQGDADCAVDKTLYREMIGSLRYVCNSRPDLAYGVGLVSRYMESPKQSHMSAVNRIFRYLKGTLGYGIMYPANRNRGCNESSLIAFSDADWCGDKTDRKSTTWYLFLFNNAPISWCSKKQDVVALSTCESEYIAASLNPVAHGRSKHIETRFHYIREQVSKGKVKVEHCKSENQLADLFTKPLKRDRFEKLRHNIGVENGS</sequence>
<name>A0AAV1X0U9_LUPLU</name>
<evidence type="ECO:0000259" key="1">
    <source>
        <dbReference type="Pfam" id="PF07727"/>
    </source>
</evidence>
<reference evidence="2 3" key="1">
    <citation type="submission" date="2024-03" db="EMBL/GenBank/DDBJ databases">
        <authorList>
            <person name="Martinez-Hernandez J."/>
        </authorList>
    </citation>
    <scope>NUCLEOTIDE SEQUENCE [LARGE SCALE GENOMIC DNA]</scope>
</reference>
<evidence type="ECO:0000313" key="3">
    <source>
        <dbReference type="Proteomes" id="UP001497480"/>
    </source>
</evidence>
<dbReference type="PANTHER" id="PTHR11439">
    <property type="entry name" value="GAG-POL-RELATED RETROTRANSPOSON"/>
    <property type="match status" value="1"/>
</dbReference>
<accession>A0AAV1X0U9</accession>
<dbReference type="Pfam" id="PF07727">
    <property type="entry name" value="RVT_2"/>
    <property type="match status" value="1"/>
</dbReference>